<keyword evidence="6" id="KW-0449">Lipoprotein</keyword>
<keyword evidence="4 6" id="KW-0067">ATP-binding</keyword>
<dbReference type="CDD" id="cd03255">
    <property type="entry name" value="ABC_MJ0796_LolCDE_FtsE"/>
    <property type="match status" value="1"/>
</dbReference>
<dbReference type="RefSeq" id="WP_284388876.1">
    <property type="nucleotide sequence ID" value="NZ_BSNK01000001.1"/>
</dbReference>
<name>A0ABQ5V9V2_9PROT</name>
<dbReference type="SUPFAM" id="SSF52540">
    <property type="entry name" value="P-loop containing nucleoside triphosphate hydrolases"/>
    <property type="match status" value="1"/>
</dbReference>
<dbReference type="Proteomes" id="UP001161391">
    <property type="component" value="Unassembled WGS sequence"/>
</dbReference>
<dbReference type="InterPro" id="IPR003593">
    <property type="entry name" value="AAA+_ATPase"/>
</dbReference>
<evidence type="ECO:0000313" key="6">
    <source>
        <dbReference type="EMBL" id="GLQ23435.1"/>
    </source>
</evidence>
<proteinExistence type="inferred from homology"/>
<accession>A0ABQ5V9V2</accession>
<dbReference type="Pfam" id="PF00005">
    <property type="entry name" value="ABC_tran"/>
    <property type="match status" value="1"/>
</dbReference>
<dbReference type="PROSITE" id="PS50893">
    <property type="entry name" value="ABC_TRANSPORTER_2"/>
    <property type="match status" value="1"/>
</dbReference>
<keyword evidence="2" id="KW-0813">Transport</keyword>
<gene>
    <name evidence="6" type="primary">lolD</name>
    <name evidence="6" type="ORF">GCM10007853_13090</name>
</gene>
<comment type="similarity">
    <text evidence="1">Belongs to the ABC transporter superfamily.</text>
</comment>
<comment type="caution">
    <text evidence="6">The sequence shown here is derived from an EMBL/GenBank/DDBJ whole genome shotgun (WGS) entry which is preliminary data.</text>
</comment>
<evidence type="ECO:0000256" key="1">
    <source>
        <dbReference type="ARBA" id="ARBA00005417"/>
    </source>
</evidence>
<evidence type="ECO:0000256" key="4">
    <source>
        <dbReference type="ARBA" id="ARBA00022840"/>
    </source>
</evidence>
<dbReference type="EMBL" id="BSNK01000001">
    <property type="protein sequence ID" value="GLQ23435.1"/>
    <property type="molecule type" value="Genomic_DNA"/>
</dbReference>
<dbReference type="SMART" id="SM00382">
    <property type="entry name" value="AAA"/>
    <property type="match status" value="1"/>
</dbReference>
<dbReference type="GO" id="GO:0005524">
    <property type="term" value="F:ATP binding"/>
    <property type="evidence" value="ECO:0007669"/>
    <property type="project" value="UniProtKB-KW"/>
</dbReference>
<evidence type="ECO:0000259" key="5">
    <source>
        <dbReference type="PROSITE" id="PS50893"/>
    </source>
</evidence>
<protein>
    <submittedName>
        <fullName evidence="6">Lipoprotein-releasing system ATP-binding protein LolD</fullName>
    </submittedName>
</protein>
<evidence type="ECO:0000313" key="7">
    <source>
        <dbReference type="Proteomes" id="UP001161391"/>
    </source>
</evidence>
<keyword evidence="3" id="KW-0547">Nucleotide-binding</keyword>
<feature type="domain" description="ABC transporter" evidence="5">
    <location>
        <begin position="6"/>
        <end position="233"/>
    </location>
</feature>
<sequence>MIRPVLSVRNLHRAYKSGGGMLKVLAGADIDIFPGEMVGLIGPSGSGKSTLLHAAGLLEKPNAGEVFINGKECLKLSDDERTAIRRQRIGMVYQFHHLQKEFTAEENAMVPQMIAGQTSRAARAESRRLLTAMGLAERLTHRPSQMSGGEQQRVAIARALANRPQILLADEPTGNLDPATSAVVFDQLYQLTRQEGVAALVATHNMQLASYMDRLLTVREGLIVPFTPAPISY</sequence>
<evidence type="ECO:0000256" key="2">
    <source>
        <dbReference type="ARBA" id="ARBA00022448"/>
    </source>
</evidence>
<dbReference type="InterPro" id="IPR017911">
    <property type="entry name" value="MacB-like_ATP-bd"/>
</dbReference>
<dbReference type="PANTHER" id="PTHR24220">
    <property type="entry name" value="IMPORT ATP-BINDING PROTEIN"/>
    <property type="match status" value="1"/>
</dbReference>
<reference evidence="6" key="2">
    <citation type="submission" date="2023-01" db="EMBL/GenBank/DDBJ databases">
        <title>Draft genome sequence of Algimonas ampicilliniresistens strain NBRC 108219.</title>
        <authorList>
            <person name="Sun Q."/>
            <person name="Mori K."/>
        </authorList>
    </citation>
    <scope>NUCLEOTIDE SEQUENCE</scope>
    <source>
        <strain evidence="6">NBRC 108219</strain>
    </source>
</reference>
<dbReference type="InterPro" id="IPR027417">
    <property type="entry name" value="P-loop_NTPase"/>
</dbReference>
<dbReference type="InterPro" id="IPR017871">
    <property type="entry name" value="ABC_transporter-like_CS"/>
</dbReference>
<dbReference type="Gene3D" id="3.40.50.300">
    <property type="entry name" value="P-loop containing nucleotide triphosphate hydrolases"/>
    <property type="match status" value="1"/>
</dbReference>
<dbReference type="InterPro" id="IPR015854">
    <property type="entry name" value="ABC_transpr_LolD-like"/>
</dbReference>
<dbReference type="InterPro" id="IPR003439">
    <property type="entry name" value="ABC_transporter-like_ATP-bd"/>
</dbReference>
<reference evidence="6" key="1">
    <citation type="journal article" date="2014" name="Int. J. Syst. Evol. Microbiol.">
        <title>Complete genome of a new Firmicutes species belonging to the dominant human colonic microbiota ('Ruminococcus bicirculans') reveals two chromosomes and a selective capacity to utilize plant glucans.</title>
        <authorList>
            <consortium name="NISC Comparative Sequencing Program"/>
            <person name="Wegmann U."/>
            <person name="Louis P."/>
            <person name="Goesmann A."/>
            <person name="Henrissat B."/>
            <person name="Duncan S.H."/>
            <person name="Flint H.J."/>
        </authorList>
    </citation>
    <scope>NUCLEOTIDE SEQUENCE</scope>
    <source>
        <strain evidence="6">NBRC 108219</strain>
    </source>
</reference>
<evidence type="ECO:0000256" key="3">
    <source>
        <dbReference type="ARBA" id="ARBA00022741"/>
    </source>
</evidence>
<keyword evidence="7" id="KW-1185">Reference proteome</keyword>
<organism evidence="6 7">
    <name type="scientific">Algimonas ampicilliniresistens</name>
    <dbReference type="NCBI Taxonomy" id="1298735"/>
    <lineage>
        <taxon>Bacteria</taxon>
        <taxon>Pseudomonadati</taxon>
        <taxon>Pseudomonadota</taxon>
        <taxon>Alphaproteobacteria</taxon>
        <taxon>Maricaulales</taxon>
        <taxon>Robiginitomaculaceae</taxon>
        <taxon>Algimonas</taxon>
    </lineage>
</organism>
<dbReference type="PANTHER" id="PTHR24220:SF689">
    <property type="entry name" value="LIPOPROTEIN-RELEASING SYSTEM ATP-BINDING PROTEIN LOLD"/>
    <property type="match status" value="1"/>
</dbReference>
<dbReference type="PROSITE" id="PS00211">
    <property type="entry name" value="ABC_TRANSPORTER_1"/>
    <property type="match status" value="1"/>
</dbReference>